<dbReference type="InterPro" id="IPR021478">
    <property type="entry name" value="DUF3131"/>
</dbReference>
<reference evidence="2 3" key="1">
    <citation type="submission" date="2016-08" db="EMBL/GenBank/DDBJ databases">
        <title>Genome sequencing of Vibrio scophthalmi strain FP3289, an isolated from Paralichthys olivaceus.</title>
        <authorList>
            <person name="Han H.-J."/>
        </authorList>
    </citation>
    <scope>NUCLEOTIDE SEQUENCE [LARGE SCALE GENOMIC DNA]</scope>
    <source>
        <strain evidence="2 3">FP3289</strain>
    </source>
</reference>
<comment type="caution">
    <text evidence="2">The sequence shown here is derived from an EMBL/GenBank/DDBJ whole genome shotgun (WGS) entry which is preliminary data.</text>
</comment>
<gene>
    <name evidence="2" type="ORF">VSF3289_03482</name>
</gene>
<protein>
    <recommendedName>
        <fullName evidence="1">DUF3131 domain-containing protein</fullName>
    </recommendedName>
</protein>
<dbReference type="RefSeq" id="WP_069447610.1">
    <property type="nucleotide sequence ID" value="NZ_MDCJ01000007.1"/>
</dbReference>
<dbReference type="Pfam" id="PF11329">
    <property type="entry name" value="DUF3131"/>
    <property type="match status" value="1"/>
</dbReference>
<dbReference type="PATRIC" id="fig|45658.8.peg.3441"/>
<sequence length="169" mass="18823">MLKNVVVLAFIVVLSSCGVVYQGVNDGFTALNHSQMVRQGRHGELTEEELAWAAIAWKYVNNNTQLSTGLVNSLDNYPTTNMSGVADYLIAMLAAKEFAFISNKEYDERLSLVLAFLNRMPLSQGKVPNKVYSTQSGQMVNYGNHPQDIGWSSLDIGRILYRINLKMQA</sequence>
<name>A0A1E3WEX4_9VIBR</name>
<dbReference type="PROSITE" id="PS51257">
    <property type="entry name" value="PROKAR_LIPOPROTEIN"/>
    <property type="match status" value="1"/>
</dbReference>
<evidence type="ECO:0000313" key="2">
    <source>
        <dbReference type="EMBL" id="ODS04351.1"/>
    </source>
</evidence>
<dbReference type="EMBL" id="MDCJ01000007">
    <property type="protein sequence ID" value="ODS04351.1"/>
    <property type="molecule type" value="Genomic_DNA"/>
</dbReference>
<dbReference type="Gene3D" id="1.50.10.140">
    <property type="match status" value="1"/>
</dbReference>
<evidence type="ECO:0000313" key="3">
    <source>
        <dbReference type="Proteomes" id="UP000095131"/>
    </source>
</evidence>
<proteinExistence type="predicted"/>
<organism evidence="2 3">
    <name type="scientific">Vibrio scophthalmi</name>
    <dbReference type="NCBI Taxonomy" id="45658"/>
    <lineage>
        <taxon>Bacteria</taxon>
        <taxon>Pseudomonadati</taxon>
        <taxon>Pseudomonadota</taxon>
        <taxon>Gammaproteobacteria</taxon>
        <taxon>Vibrionales</taxon>
        <taxon>Vibrionaceae</taxon>
        <taxon>Vibrio</taxon>
    </lineage>
</organism>
<dbReference type="AlphaFoldDB" id="A0A1E3WEX4"/>
<feature type="domain" description="DUF3131" evidence="1">
    <location>
        <begin position="52"/>
        <end position="163"/>
    </location>
</feature>
<accession>A0A1E3WEX4</accession>
<evidence type="ECO:0000259" key="1">
    <source>
        <dbReference type="Pfam" id="PF11329"/>
    </source>
</evidence>
<dbReference type="Proteomes" id="UP000095131">
    <property type="component" value="Unassembled WGS sequence"/>
</dbReference>